<dbReference type="InterPro" id="IPR007121">
    <property type="entry name" value="RNA_pol_bsu_CS"/>
</dbReference>
<keyword evidence="10" id="KW-0539">Nucleus</keyword>
<evidence type="ECO:0000256" key="9">
    <source>
        <dbReference type="ARBA" id="ARBA00023163"/>
    </source>
</evidence>
<dbReference type="SUPFAM" id="SSF64484">
    <property type="entry name" value="beta and beta-prime subunits of DNA dependent RNA-polymerase"/>
    <property type="match status" value="1"/>
</dbReference>
<dbReference type="GO" id="GO:0032549">
    <property type="term" value="F:ribonucleoside binding"/>
    <property type="evidence" value="ECO:0007669"/>
    <property type="project" value="InterPro"/>
</dbReference>
<organism evidence="20">
    <name type="scientific">Capitella teleta</name>
    <name type="common">Polychaete worm</name>
    <dbReference type="NCBI Taxonomy" id="283909"/>
    <lineage>
        <taxon>Eukaryota</taxon>
        <taxon>Metazoa</taxon>
        <taxon>Spiralia</taxon>
        <taxon>Lophotrochozoa</taxon>
        <taxon>Annelida</taxon>
        <taxon>Polychaeta</taxon>
        <taxon>Sedentaria</taxon>
        <taxon>Scolecida</taxon>
        <taxon>Capitellidae</taxon>
        <taxon>Capitella</taxon>
    </lineage>
</organism>
<dbReference type="OrthoDB" id="10248617at2759"/>
<dbReference type="InterPro" id="IPR014724">
    <property type="entry name" value="RNA_pol_RPB2_OB-fold"/>
</dbReference>
<dbReference type="GO" id="GO:0000428">
    <property type="term" value="C:DNA-directed RNA polymerase complex"/>
    <property type="evidence" value="ECO:0007669"/>
    <property type="project" value="UniProtKB-KW"/>
</dbReference>
<evidence type="ECO:0000256" key="3">
    <source>
        <dbReference type="ARBA" id="ARBA00022478"/>
    </source>
</evidence>
<comment type="function">
    <text evidence="13">DNA-dependent RNA polymerase catalyzes the transcription of DNA into RNA using the four ribonucleoside triphosphates as substrates.</text>
</comment>
<evidence type="ECO:0000256" key="8">
    <source>
        <dbReference type="ARBA" id="ARBA00022833"/>
    </source>
</evidence>
<dbReference type="AlphaFoldDB" id="R7TEI7"/>
<dbReference type="EMBL" id="KB311138">
    <property type="protein sequence ID" value="ELT89887.1"/>
    <property type="molecule type" value="Genomic_DNA"/>
</dbReference>
<evidence type="ECO:0000256" key="10">
    <source>
        <dbReference type="ARBA" id="ARBA00023242"/>
    </source>
</evidence>
<feature type="domain" description="DNA-directed RNA polymerase I subunit RPA2" evidence="19">
    <location>
        <begin position="535"/>
        <end position="595"/>
    </location>
</feature>
<dbReference type="Gene3D" id="3.90.1100.10">
    <property type="match status" value="2"/>
</dbReference>
<evidence type="ECO:0000256" key="7">
    <source>
        <dbReference type="ARBA" id="ARBA00022771"/>
    </source>
</evidence>
<dbReference type="Gene3D" id="2.40.270.10">
    <property type="entry name" value="DNA-directed RNA polymerase, subunit 2, domain 6"/>
    <property type="match status" value="1"/>
</dbReference>
<feature type="domain" description="RNA polymerase Rpb2" evidence="16">
    <location>
        <begin position="154"/>
        <end position="326"/>
    </location>
</feature>
<dbReference type="FunFam" id="2.40.270.10:FF:000006">
    <property type="entry name" value="DNA-directed RNA polymerase subunit beta"/>
    <property type="match status" value="1"/>
</dbReference>
<proteinExistence type="inferred from homology"/>
<evidence type="ECO:0000256" key="1">
    <source>
        <dbReference type="ARBA" id="ARBA00004604"/>
    </source>
</evidence>
<dbReference type="InterPro" id="IPR007645">
    <property type="entry name" value="RNA_pol_Rpb2_3"/>
</dbReference>
<feature type="domain" description="DNA-directed RNA polymerase subunit 2 hybrid-binding" evidence="14">
    <location>
        <begin position="645"/>
        <end position="1003"/>
    </location>
</feature>
<evidence type="ECO:0000259" key="17">
    <source>
        <dbReference type="Pfam" id="PF04563"/>
    </source>
</evidence>
<evidence type="ECO:0000256" key="13">
    <source>
        <dbReference type="RuleBase" id="RU363031"/>
    </source>
</evidence>
<dbReference type="Gene3D" id="3.90.1110.10">
    <property type="entry name" value="RNA polymerase Rpb2, domain 2"/>
    <property type="match status" value="1"/>
</dbReference>
<comment type="subcellular location">
    <subcellularLocation>
        <location evidence="1">Nucleus</location>
        <location evidence="1">Nucleolus</location>
    </subcellularLocation>
</comment>
<dbReference type="Pfam" id="PF04561">
    <property type="entry name" value="RNA_pol_Rpb2_2"/>
    <property type="match status" value="1"/>
</dbReference>
<dbReference type="GO" id="GO:0003899">
    <property type="term" value="F:DNA-directed RNA polymerase activity"/>
    <property type="evidence" value="ECO:0007669"/>
    <property type="project" value="UniProtKB-EC"/>
</dbReference>
<reference evidence="20" key="1">
    <citation type="journal article" date="2013" name="Nature">
        <title>Insights into bilaterian evolution from three spiralian genomes.</title>
        <authorList>
            <person name="Simakov O."/>
            <person name="Marletaz F."/>
            <person name="Cho S.J."/>
            <person name="Edsinger-Gonzales E."/>
            <person name="Havlak P."/>
            <person name="Hellsten U."/>
            <person name="Kuo D.H."/>
            <person name="Larsson T."/>
            <person name="Lv J."/>
            <person name="Arendt D."/>
            <person name="Savage R."/>
            <person name="Osoegawa K."/>
            <person name="de Jong P."/>
            <person name="Grimwood J."/>
            <person name="Chapman J.A."/>
            <person name="Shapiro H."/>
            <person name="Aerts A."/>
            <person name="Otillar R.P."/>
            <person name="Terry A.Y."/>
            <person name="Boore J.L."/>
            <person name="Grigoriev I.V."/>
            <person name="Lindberg D.R."/>
            <person name="Seaver E.C."/>
            <person name="Weisblat D.A."/>
            <person name="Putnam N.H."/>
            <person name="Rokhsar D.S."/>
        </authorList>
    </citation>
    <scope>NUCLEOTIDE SEQUENCE</scope>
    <source>
        <strain evidence="20">I ESC-2004</strain>
    </source>
</reference>
<dbReference type="GO" id="GO:0006351">
    <property type="term" value="P:DNA-templated transcription"/>
    <property type="evidence" value="ECO:0007669"/>
    <property type="project" value="InterPro"/>
</dbReference>
<evidence type="ECO:0000259" key="14">
    <source>
        <dbReference type="Pfam" id="PF00562"/>
    </source>
</evidence>
<evidence type="ECO:0000259" key="16">
    <source>
        <dbReference type="Pfam" id="PF04561"/>
    </source>
</evidence>
<dbReference type="FunFam" id="3.90.1800.10:FF:000004">
    <property type="entry name" value="DNA-directed RNA polymerase subunit beta"/>
    <property type="match status" value="1"/>
</dbReference>
<feature type="domain" description="RNA polymerase Rpb2" evidence="15">
    <location>
        <begin position="1005"/>
        <end position="1107"/>
    </location>
</feature>
<evidence type="ECO:0000259" key="15">
    <source>
        <dbReference type="Pfam" id="PF04560"/>
    </source>
</evidence>
<evidence type="ECO:0000256" key="5">
    <source>
        <dbReference type="ARBA" id="ARBA00022695"/>
    </source>
</evidence>
<dbReference type="HOGENOM" id="CLU_000524_5_1_1"/>
<dbReference type="InterPro" id="IPR007642">
    <property type="entry name" value="RNA_pol_Rpb2_2"/>
</dbReference>
<protein>
    <recommendedName>
        <fullName evidence="13">DNA-directed RNA polymerase subunit beta</fullName>
        <ecNumber evidence="13">2.7.7.6</ecNumber>
    </recommendedName>
</protein>
<dbReference type="InterPro" id="IPR007120">
    <property type="entry name" value="DNA-dir_RNAP_su2_dom"/>
</dbReference>
<keyword evidence="8" id="KW-0862">Zinc</keyword>
<dbReference type="GO" id="GO:0005730">
    <property type="term" value="C:nucleolus"/>
    <property type="evidence" value="ECO:0007669"/>
    <property type="project" value="UniProtKB-SubCell"/>
</dbReference>
<dbReference type="Pfam" id="PF04560">
    <property type="entry name" value="RNA_pol_Rpb2_7"/>
    <property type="match status" value="1"/>
</dbReference>
<dbReference type="InterPro" id="IPR037034">
    <property type="entry name" value="RNA_pol_Rpb2_2_sf"/>
</dbReference>
<dbReference type="Pfam" id="PF04563">
    <property type="entry name" value="RNA_pol_Rpb2_1"/>
    <property type="match status" value="1"/>
</dbReference>
<keyword evidence="6" id="KW-0479">Metal-binding</keyword>
<dbReference type="OMA" id="FFGVVHY"/>
<sequence>LQDLTKPHIDSFNYVLKEGLNTAVKRIEPLEFALPSGQRISLSIQNASILNPMVPQSNIYATTLRVFPAECRERGITYKGKLTLELNWSVDGRKFGPVERAIGDVPIMVKSNACNIVKMNPAELVQHGEEIQEMGGYFIVNGNEKVLRMLIMPRRNYPMALSRGSWKSRGPQYTEFGVQMRTVADDQTSTNLVLHYLNDGNAMLCFVLERQQFFVPLAVMLRALVDQPDHFIYSELVKGREDNSYYKGCIASMLRQMQEEGLSTRAKTLQYLGKTFRVKLGLPDWYTDLQVGEFLIRSCICIHLKDNVDKFNTLVFMTQKLYALTKHGCAAESADNPMFQEALVAGHLYLMVLKDRLKTWLQSLKSVILKKVSMGKGVDMLTNPTSFCECMRMTQDVTKAMEFLLATGNLATKSTLGLMQMKGLAVLADKLNFYRYISHFRCIHRGAFFSEMRTTAVRRLLPEAYGFICPVHTPDGSPCGLLNHLTAECQVSCAPPSNLSSQLPQLLSSLGMLPMDAPLTAASEYYNVLLDGKVLGRIHQDSVSNVADRLRALKVTGGNPPQVSPLLEIGLVMRTPQASQYPGLFLFSSCARFIRPVTNLLHDKREMVGSFEQVYMDICVTASEAIPGVTTHQDLCETSMLSTLANFTPFSDFNQSPRNMYQCQMGKQTMGTPLHALVHRADNKLYRIQTPQSPMVRPKVYDDYDVDEYPNGTNAIVAVISYTGYDMEDAMIINKSSYERGFAHGSVYKSEVFILLLQFFTLSCHSGVKPGDTLAEQHLDADGLPFIGRYLTSGSPYYSYINVQTGESRVVKYKYDEPAYVQQIKLLAHDLSNTELQKVCIVLRIRRNPIIGDKFSSRHGQKGICSQKWPVENMPFTEGGITPDILFNPHGFPSRMTIGMMIESMAGKSAAAHGICHDATPFTFSEKQPAIEFFGDMLTEAGYNYYGTERLYSGVNGKLFEADIFTGVVYYQRLRHMVSDKFQVRSTGAVDVTTHQPIKGRKRGGGIRFGEMERDALIAHGASFLLNDRLFNCSDRSLAHVCVKCGSLLSPLIQVQKGKKYGVQFESSQAWKCCVCQSKDSVKVIAVPYVLRYLVAELAAMNIKTNLDIRDSLS</sequence>
<keyword evidence="5 13" id="KW-0548">Nucleotidyltransferase</keyword>
<dbReference type="STRING" id="283909.R7TEI7"/>
<keyword evidence="7" id="KW-0863">Zinc-finger</keyword>
<gene>
    <name evidence="20" type="ORF">CAPTEDRAFT_116144</name>
</gene>
<dbReference type="FunFam" id="3.90.1100.10:FF:000016">
    <property type="entry name" value="DNA-directed RNA polymerase subunit beta"/>
    <property type="match status" value="1"/>
</dbReference>
<dbReference type="EC" id="2.7.7.6" evidence="13"/>
<dbReference type="Pfam" id="PF06883">
    <property type="entry name" value="RNA_pol_Rpa2_4"/>
    <property type="match status" value="1"/>
</dbReference>
<keyword evidence="9 13" id="KW-0804">Transcription</keyword>
<name>R7TEI7_CAPTE</name>
<dbReference type="Gene3D" id="2.40.50.150">
    <property type="match status" value="1"/>
</dbReference>
<dbReference type="GO" id="GO:0008270">
    <property type="term" value="F:zinc ion binding"/>
    <property type="evidence" value="ECO:0007669"/>
    <property type="project" value="UniProtKB-KW"/>
</dbReference>
<dbReference type="FunFam" id="3.90.1100.10:FF:000008">
    <property type="entry name" value="DNA-directed RNA polymerase subunit beta"/>
    <property type="match status" value="1"/>
</dbReference>
<dbReference type="InterPro" id="IPR007641">
    <property type="entry name" value="RNA_pol_Rpb2_7"/>
</dbReference>
<dbReference type="GO" id="GO:0003677">
    <property type="term" value="F:DNA binding"/>
    <property type="evidence" value="ECO:0007669"/>
    <property type="project" value="InterPro"/>
</dbReference>
<dbReference type="Pfam" id="PF00562">
    <property type="entry name" value="RNA_pol_Rpb2_6"/>
    <property type="match status" value="1"/>
</dbReference>
<dbReference type="InterPro" id="IPR015712">
    <property type="entry name" value="DNA-dir_RNA_pol_su2"/>
</dbReference>
<comment type="catalytic activity">
    <reaction evidence="11">
        <text>RNA(n) + a ribonucleoside 5'-triphosphate = RNA(n+1) + diphosphate</text>
        <dbReference type="Rhea" id="RHEA:21248"/>
        <dbReference type="Rhea" id="RHEA-COMP:14527"/>
        <dbReference type="Rhea" id="RHEA-COMP:17342"/>
        <dbReference type="ChEBI" id="CHEBI:33019"/>
        <dbReference type="ChEBI" id="CHEBI:61557"/>
        <dbReference type="ChEBI" id="CHEBI:140395"/>
        <dbReference type="EC" id="2.7.7.6"/>
    </reaction>
    <physiologicalReaction direction="left-to-right" evidence="11">
        <dbReference type="Rhea" id="RHEA:21249"/>
    </physiologicalReaction>
</comment>
<evidence type="ECO:0000256" key="11">
    <source>
        <dbReference type="ARBA" id="ARBA00047768"/>
    </source>
</evidence>
<evidence type="ECO:0000256" key="4">
    <source>
        <dbReference type="ARBA" id="ARBA00022679"/>
    </source>
</evidence>
<evidence type="ECO:0000256" key="12">
    <source>
        <dbReference type="RuleBase" id="RU000434"/>
    </source>
</evidence>
<accession>R7TEI7</accession>
<evidence type="ECO:0000259" key="19">
    <source>
        <dbReference type="Pfam" id="PF06883"/>
    </source>
</evidence>
<dbReference type="Pfam" id="PF04565">
    <property type="entry name" value="RNA_pol_Rpb2_3"/>
    <property type="match status" value="1"/>
</dbReference>
<evidence type="ECO:0000256" key="6">
    <source>
        <dbReference type="ARBA" id="ARBA00022723"/>
    </source>
</evidence>
<keyword evidence="4 13" id="KW-0808">Transferase</keyword>
<evidence type="ECO:0000256" key="2">
    <source>
        <dbReference type="ARBA" id="ARBA00006835"/>
    </source>
</evidence>
<dbReference type="InterPro" id="IPR007644">
    <property type="entry name" value="RNA_pol_bsu_protrusion"/>
</dbReference>
<dbReference type="Gene3D" id="3.90.1800.10">
    <property type="entry name" value="RNA polymerase alpha subunit dimerisation domain"/>
    <property type="match status" value="1"/>
</dbReference>
<comment type="similarity">
    <text evidence="2 12">Belongs to the RNA polymerase beta chain family.</text>
</comment>
<feature type="domain" description="RNA polymerase Rpb2" evidence="18">
    <location>
        <begin position="427"/>
        <end position="491"/>
    </location>
</feature>
<dbReference type="PROSITE" id="PS01166">
    <property type="entry name" value="RNA_POL_BETA"/>
    <property type="match status" value="1"/>
</dbReference>
<dbReference type="FunFam" id="2.40.270.10:FF:000011">
    <property type="entry name" value="DNA-directed RNA polymerase subunit beta"/>
    <property type="match status" value="1"/>
</dbReference>
<dbReference type="InterPro" id="IPR037033">
    <property type="entry name" value="DNA-dir_RNAP_su2_hyb_sf"/>
</dbReference>
<keyword evidence="3 13" id="KW-0240">DNA-directed RNA polymerase</keyword>
<dbReference type="CDD" id="cd00653">
    <property type="entry name" value="RNA_pol_B_RPB2"/>
    <property type="match status" value="1"/>
</dbReference>
<feature type="non-terminal residue" evidence="20">
    <location>
        <position position="1"/>
    </location>
</feature>
<dbReference type="PANTHER" id="PTHR20856">
    <property type="entry name" value="DNA-DIRECTED RNA POLYMERASE I SUBUNIT 2"/>
    <property type="match status" value="1"/>
</dbReference>
<dbReference type="InterPro" id="IPR009674">
    <property type="entry name" value="Rpa2_dom_4"/>
</dbReference>
<feature type="domain" description="RNA polymerase beta subunit protrusion" evidence="17">
    <location>
        <begin position="4"/>
        <end position="378"/>
    </location>
</feature>
<evidence type="ECO:0000313" key="20">
    <source>
        <dbReference type="EMBL" id="ELT89887.1"/>
    </source>
</evidence>
<evidence type="ECO:0000259" key="18">
    <source>
        <dbReference type="Pfam" id="PF04565"/>
    </source>
</evidence>